<proteinExistence type="predicted"/>
<feature type="compositionally biased region" description="Polar residues" evidence="1">
    <location>
        <begin position="111"/>
        <end position="120"/>
    </location>
</feature>
<dbReference type="HOGENOM" id="CLU_029378_1_0_1"/>
<feature type="compositionally biased region" description="Low complexity" evidence="1">
    <location>
        <begin position="372"/>
        <end position="381"/>
    </location>
</feature>
<feature type="region of interest" description="Disordered" evidence="1">
    <location>
        <begin position="86"/>
        <end position="120"/>
    </location>
</feature>
<name>A0A0C9TLF5_SPHS4</name>
<accession>A0A0C9TLF5</accession>
<dbReference type="EMBL" id="KN837255">
    <property type="protein sequence ID" value="KIJ30718.1"/>
    <property type="molecule type" value="Genomic_DNA"/>
</dbReference>
<evidence type="ECO:0000256" key="1">
    <source>
        <dbReference type="SAM" id="MobiDB-lite"/>
    </source>
</evidence>
<dbReference type="AlphaFoldDB" id="A0A0C9TLF5"/>
<dbReference type="OrthoDB" id="2336871at2759"/>
<keyword evidence="3" id="KW-1185">Reference proteome</keyword>
<dbReference type="InterPro" id="IPR053216">
    <property type="entry name" value="Appressorial_penetr-assoc"/>
</dbReference>
<feature type="compositionally biased region" description="Low complexity" evidence="1">
    <location>
        <begin position="86"/>
        <end position="110"/>
    </location>
</feature>
<gene>
    <name evidence="2" type="ORF">M422DRAFT_783895</name>
</gene>
<dbReference type="Proteomes" id="UP000054279">
    <property type="component" value="Unassembled WGS sequence"/>
</dbReference>
<evidence type="ECO:0000313" key="3">
    <source>
        <dbReference type="Proteomes" id="UP000054279"/>
    </source>
</evidence>
<feature type="region of interest" description="Disordered" evidence="1">
    <location>
        <begin position="372"/>
        <end position="395"/>
    </location>
</feature>
<sequence length="395" mass="40619">MSLGVVASLLSPEAGSPGGRNLAESIIARHRRKGHRNPTAGTNLATTKDSTIASKATTTAASKATTTAVIKATTTTASISTTAVSTDSNLPISKNGKGTTTTTTANNGNAQTSLTLDPSVFGSNPAKTGLEANADAGTVASLTTTNNFINFCVGKQIMNGLQGPNGEVLCNPVHMGGLPPVTKMVGSKFQSPKNLATIATNTAFDIVLAVSNLETGAFVNPQLNYFGTLQQLNSQNTIIGHSYVVVELINSLDDTTVTNPQKFAFFKGLNGKAVNGRLTATVSAGLPAGVYRVASINAASNHQPVLVPVAQHCALDDMVYFTVSNNVADVNNAAASAARNKAITTTAAKTTTTTKAVTTVKAVKATTTAKTTKVKTTTGGRSSRGRRFFSPSTEP</sequence>
<dbReference type="PANTHER" id="PTHR34587">
    <property type="entry name" value="VWFA DOMAIN-CONTAINING PROTEIN"/>
    <property type="match status" value="1"/>
</dbReference>
<dbReference type="PANTHER" id="PTHR34587:SF2">
    <property type="entry name" value="G-PROTEIN COUPLED RECEPTORS FAMILY 1 PROFILE DOMAIN-CONTAINING PROTEIN"/>
    <property type="match status" value="1"/>
</dbReference>
<evidence type="ECO:0000313" key="2">
    <source>
        <dbReference type="EMBL" id="KIJ30718.1"/>
    </source>
</evidence>
<reference evidence="2 3" key="1">
    <citation type="submission" date="2014-06" db="EMBL/GenBank/DDBJ databases">
        <title>Evolutionary Origins and Diversification of the Mycorrhizal Mutualists.</title>
        <authorList>
            <consortium name="DOE Joint Genome Institute"/>
            <consortium name="Mycorrhizal Genomics Consortium"/>
            <person name="Kohler A."/>
            <person name="Kuo A."/>
            <person name="Nagy L.G."/>
            <person name="Floudas D."/>
            <person name="Copeland A."/>
            <person name="Barry K.W."/>
            <person name="Cichocki N."/>
            <person name="Veneault-Fourrey C."/>
            <person name="LaButti K."/>
            <person name="Lindquist E.A."/>
            <person name="Lipzen A."/>
            <person name="Lundell T."/>
            <person name="Morin E."/>
            <person name="Murat C."/>
            <person name="Riley R."/>
            <person name="Ohm R."/>
            <person name="Sun H."/>
            <person name="Tunlid A."/>
            <person name="Henrissat B."/>
            <person name="Grigoriev I.V."/>
            <person name="Hibbett D.S."/>
            <person name="Martin F."/>
        </authorList>
    </citation>
    <scope>NUCLEOTIDE SEQUENCE [LARGE SCALE GENOMIC DNA]</scope>
    <source>
        <strain evidence="2 3">SS14</strain>
    </source>
</reference>
<organism evidence="2 3">
    <name type="scientific">Sphaerobolus stellatus (strain SS14)</name>
    <dbReference type="NCBI Taxonomy" id="990650"/>
    <lineage>
        <taxon>Eukaryota</taxon>
        <taxon>Fungi</taxon>
        <taxon>Dikarya</taxon>
        <taxon>Basidiomycota</taxon>
        <taxon>Agaricomycotina</taxon>
        <taxon>Agaricomycetes</taxon>
        <taxon>Phallomycetidae</taxon>
        <taxon>Geastrales</taxon>
        <taxon>Sphaerobolaceae</taxon>
        <taxon>Sphaerobolus</taxon>
    </lineage>
</organism>
<protein>
    <submittedName>
        <fullName evidence="2">Uncharacterized protein</fullName>
    </submittedName>
</protein>